<dbReference type="AlphaFoldDB" id="A0A420IT04"/>
<organism evidence="1 2">
    <name type="scientific">Golovinomyces cichoracearum</name>
    <dbReference type="NCBI Taxonomy" id="62708"/>
    <lineage>
        <taxon>Eukaryota</taxon>
        <taxon>Fungi</taxon>
        <taxon>Dikarya</taxon>
        <taxon>Ascomycota</taxon>
        <taxon>Pezizomycotina</taxon>
        <taxon>Leotiomycetes</taxon>
        <taxon>Erysiphales</taxon>
        <taxon>Erysiphaceae</taxon>
        <taxon>Golovinomyces</taxon>
    </lineage>
</organism>
<feature type="non-terminal residue" evidence="1">
    <location>
        <position position="120"/>
    </location>
</feature>
<keyword evidence="2" id="KW-1185">Reference proteome</keyword>
<comment type="caution">
    <text evidence="1">The sequence shown here is derived from an EMBL/GenBank/DDBJ whole genome shotgun (WGS) entry which is preliminary data.</text>
</comment>
<proteinExistence type="predicted"/>
<evidence type="ECO:0000313" key="2">
    <source>
        <dbReference type="Proteomes" id="UP000283383"/>
    </source>
</evidence>
<accession>A0A420IT04</accession>
<name>A0A420IT04_9PEZI</name>
<protein>
    <submittedName>
        <fullName evidence="1">Uncharacterized protein</fullName>
    </submittedName>
</protein>
<evidence type="ECO:0000313" key="1">
    <source>
        <dbReference type="EMBL" id="RKF77686.1"/>
    </source>
</evidence>
<sequence>MARARTLHIRTVKQILVVRESGWMDYKNSASANLISSNAFIAQVRRLRKDFSHSSWNSFKDKSGFSGIDSITRIGAVSMGDIEKALSKLEKKDPVINRESVRKKLPTELVDLKDVFEDDN</sequence>
<reference evidence="1 2" key="1">
    <citation type="journal article" date="2018" name="BMC Genomics">
        <title>Comparative genome analyses reveal sequence features reflecting distinct modes of host-adaptation between dicot and monocot powdery mildew.</title>
        <authorList>
            <person name="Wu Y."/>
            <person name="Ma X."/>
            <person name="Pan Z."/>
            <person name="Kale S.D."/>
            <person name="Song Y."/>
            <person name="King H."/>
            <person name="Zhang Q."/>
            <person name="Presley C."/>
            <person name="Deng X."/>
            <person name="Wei C.I."/>
            <person name="Xiao S."/>
        </authorList>
    </citation>
    <scope>NUCLEOTIDE SEQUENCE [LARGE SCALE GENOMIC DNA]</scope>
    <source>
        <strain evidence="1">UMSG3</strain>
    </source>
</reference>
<gene>
    <name evidence="1" type="ORF">GcM3_070036</name>
</gene>
<dbReference type="EMBL" id="MCBQ01007008">
    <property type="protein sequence ID" value="RKF77686.1"/>
    <property type="molecule type" value="Genomic_DNA"/>
</dbReference>
<dbReference type="Proteomes" id="UP000283383">
    <property type="component" value="Unassembled WGS sequence"/>
</dbReference>